<dbReference type="RefSeq" id="WP_077344108.1">
    <property type="nucleotide sequence ID" value="NZ_CP019605.1"/>
</dbReference>
<evidence type="ECO:0000256" key="6">
    <source>
        <dbReference type="ARBA" id="ARBA00023295"/>
    </source>
</evidence>
<accession>A0A1Q2CIN4</accession>
<keyword evidence="5" id="KW-0119">Carbohydrate metabolism</keyword>
<evidence type="ECO:0000256" key="7">
    <source>
        <dbReference type="ARBA" id="ARBA00023316"/>
    </source>
</evidence>
<dbReference type="STRING" id="1610493.RPIT_14765"/>
<dbReference type="EMBL" id="CP019605">
    <property type="protein sequence ID" value="AQP45910.1"/>
    <property type="molecule type" value="Genomic_DNA"/>
</dbReference>
<evidence type="ECO:0000256" key="1">
    <source>
        <dbReference type="ARBA" id="ARBA00000382"/>
    </source>
</evidence>
<dbReference type="AlphaFoldDB" id="A0A1Q2CIN4"/>
<dbReference type="GO" id="GO:0042973">
    <property type="term" value="F:glucan endo-1,3-beta-D-glucosidase activity"/>
    <property type="evidence" value="ECO:0007669"/>
    <property type="project" value="UniProtKB-EC"/>
</dbReference>
<dbReference type="GO" id="GO:0071555">
    <property type="term" value="P:cell wall organization"/>
    <property type="evidence" value="ECO:0007669"/>
    <property type="project" value="UniProtKB-KW"/>
</dbReference>
<evidence type="ECO:0000313" key="10">
    <source>
        <dbReference type="Proteomes" id="UP000188324"/>
    </source>
</evidence>
<evidence type="ECO:0000256" key="4">
    <source>
        <dbReference type="ARBA" id="ARBA00022801"/>
    </source>
</evidence>
<dbReference type="OrthoDB" id="5480482at2"/>
<dbReference type="GO" id="GO:0000272">
    <property type="term" value="P:polysaccharide catabolic process"/>
    <property type="evidence" value="ECO:0007669"/>
    <property type="project" value="UniProtKB-KW"/>
</dbReference>
<dbReference type="InterPro" id="IPR005200">
    <property type="entry name" value="Endo-beta-glucanase"/>
</dbReference>
<evidence type="ECO:0000256" key="5">
    <source>
        <dbReference type="ARBA" id="ARBA00023277"/>
    </source>
</evidence>
<keyword evidence="4" id="KW-0378">Hydrolase</keyword>
<keyword evidence="10" id="KW-1185">Reference proteome</keyword>
<evidence type="ECO:0000256" key="8">
    <source>
        <dbReference type="ARBA" id="ARBA00023326"/>
    </source>
</evidence>
<dbReference type="Gene3D" id="2.70.98.30">
    <property type="entry name" value="Golgi alpha-mannosidase II, domain 4"/>
    <property type="match status" value="1"/>
</dbReference>
<dbReference type="PROSITE" id="PS51257">
    <property type="entry name" value="PROKAR_LIPOPROTEIN"/>
    <property type="match status" value="1"/>
</dbReference>
<dbReference type="PANTHER" id="PTHR31983">
    <property type="entry name" value="ENDO-1,3(4)-BETA-GLUCANASE 1"/>
    <property type="match status" value="1"/>
</dbReference>
<protein>
    <recommendedName>
        <fullName evidence="3">glucan endo-1,3-beta-D-glucosidase</fullName>
        <ecNumber evidence="3">3.2.1.39</ecNumber>
    </recommendedName>
</protein>
<evidence type="ECO:0000313" key="9">
    <source>
        <dbReference type="EMBL" id="AQP45910.1"/>
    </source>
</evidence>
<dbReference type="PANTHER" id="PTHR31983:SF0">
    <property type="entry name" value="GLUCAN ENDO-1,3-BETA-D-GLUCOSIDASE 2"/>
    <property type="match status" value="1"/>
</dbReference>
<keyword evidence="7" id="KW-0961">Cell wall biogenesis/degradation</keyword>
<dbReference type="EC" id="3.2.1.39" evidence="3"/>
<dbReference type="GO" id="GO:0052861">
    <property type="term" value="F:endo-1,3(4)-beta-glucanase activity"/>
    <property type="evidence" value="ECO:0007669"/>
    <property type="project" value="InterPro"/>
</dbReference>
<evidence type="ECO:0000256" key="3">
    <source>
        <dbReference type="ARBA" id="ARBA00012780"/>
    </source>
</evidence>
<dbReference type="InterPro" id="IPR040720">
    <property type="entry name" value="GH81_C"/>
</dbReference>
<sequence length="668" mass="71311">MRLTPLLTAVVAGGLLAACTTGDPTPTPDTGQTAVTVDSAAVTGALGDLAARPGVDLQTTRLAEGLVPPTNRWFSGLVFGPDPLPVFPMPLSFGISEGGSGFGFGVPEVRADGKTIFGGYRPTVQVEVPGATSWQVTAYDTASVTMTGSDADGAIGSVTIAQGSPVVTFRADRDVELATVQSFEDRDGLPTTSDGQTDYVAVADGIEVSPTAVTLASGEHVSWAALPSDGDAERVVELARTPITATALAWETGDDVTTTISYGDEPVAIAAMPHQVDGMEEGTCDLGTYPSVYGEMQLCETSELSWTAPTREAPASLGLDVLTDDEKADVEAALEQDVANAEPYPADTYFGGKALAREAQLWTIAREIGRDDLADTVHERATAELLDWAEAAGCVDEGDARCFFYDETNRGIVGQTPSFGSEEFNDHHFHYGYFLYAAGVFGQDDPELVEQLEPMMTLLVADIASPEATDQFPQLRAYDAYAAHSWASGTSPFADGNNQESTSEAVNAWVGMRLWGEAAGDQAMADQAAWLQANEIATALAYWTNYDLTDPVYEEFDHNYIPLNFSGKRDFATWFSPEPAAGLAIQVLPVTPSSLYLGDDPERVAINLEEGLDGKDFTQDYGDLLLAYSALAGEDQRREALELVDTVPIDNGNSRTFLTAWLHRLGHR</sequence>
<gene>
    <name evidence="9" type="ORF">RPIT_14765</name>
</gene>
<organism evidence="9 10">
    <name type="scientific">Tessaracoccus flavus</name>
    <dbReference type="NCBI Taxonomy" id="1610493"/>
    <lineage>
        <taxon>Bacteria</taxon>
        <taxon>Bacillati</taxon>
        <taxon>Actinomycetota</taxon>
        <taxon>Actinomycetes</taxon>
        <taxon>Propionibacteriales</taxon>
        <taxon>Propionibacteriaceae</taxon>
        <taxon>Tessaracoccus</taxon>
    </lineage>
</organism>
<comment type="catalytic activity">
    <reaction evidence="1">
        <text>Hydrolysis of (1-&gt;3)-beta-D-glucosidic linkages in (1-&gt;3)-beta-D-glucans.</text>
        <dbReference type="EC" id="3.2.1.39"/>
    </reaction>
</comment>
<dbReference type="PROSITE" id="PS52008">
    <property type="entry name" value="GH81"/>
    <property type="match status" value="1"/>
</dbReference>
<keyword evidence="6" id="KW-0326">Glycosidase</keyword>
<dbReference type="Pfam" id="PF17652">
    <property type="entry name" value="Glyco_hydro81C"/>
    <property type="match status" value="1"/>
</dbReference>
<dbReference type="Proteomes" id="UP000188324">
    <property type="component" value="Chromosome"/>
</dbReference>
<evidence type="ECO:0000256" key="2">
    <source>
        <dbReference type="ARBA" id="ARBA00010730"/>
    </source>
</evidence>
<reference evidence="9 10" key="1">
    <citation type="journal article" date="2016" name="Int. J. Syst. Evol. Microbiol.">
        <title>Tessaracoccus flavus sp. nov., isolated from the drainage system of a lindane-producing factory.</title>
        <authorList>
            <person name="Kumari R."/>
            <person name="Singh P."/>
            <person name="Schumann P."/>
            <person name="Lal R."/>
        </authorList>
    </citation>
    <scope>NUCLEOTIDE SEQUENCE [LARGE SCALE GENOMIC DNA]</scope>
    <source>
        <strain evidence="9 10">RP1T</strain>
    </source>
</reference>
<proteinExistence type="inferred from homology"/>
<keyword evidence="8" id="KW-0624">Polysaccharide degradation</keyword>
<name>A0A1Q2CIN4_9ACTN</name>
<dbReference type="KEGG" id="tfl:RPIT_14765"/>
<comment type="similarity">
    <text evidence="2">Belongs to the glycosyl hydrolase 81 family.</text>
</comment>